<dbReference type="Gene3D" id="3.40.50.10540">
    <property type="entry name" value="Crotonobetainyl-coa:carnitine coa-transferase, domain 1"/>
    <property type="match status" value="2"/>
</dbReference>
<evidence type="ECO:0008006" key="3">
    <source>
        <dbReference type="Google" id="ProtNLM"/>
    </source>
</evidence>
<comment type="caution">
    <text evidence="1">The sequence shown here is derived from an EMBL/GenBank/DDBJ whole genome shotgun (WGS) entry which is preliminary data.</text>
</comment>
<dbReference type="Proteomes" id="UP000219182">
    <property type="component" value="Unassembled WGS sequence"/>
</dbReference>
<dbReference type="GO" id="GO:0003824">
    <property type="term" value="F:catalytic activity"/>
    <property type="evidence" value="ECO:0007669"/>
    <property type="project" value="InterPro"/>
</dbReference>
<dbReference type="AlphaFoldDB" id="A0A2A6FCH4"/>
<protein>
    <recommendedName>
        <fullName evidence="3">CoA transferase</fullName>
    </recommendedName>
</protein>
<name>A0A2A6FCH4_9HYPH</name>
<gene>
    <name evidence="1" type="ORF">CN311_18450</name>
</gene>
<proteinExistence type="predicted"/>
<dbReference type="EMBL" id="NWQG01000116">
    <property type="protein sequence ID" value="PDQ19639.1"/>
    <property type="molecule type" value="Genomic_DNA"/>
</dbReference>
<keyword evidence="2" id="KW-1185">Reference proteome</keyword>
<organism evidence="1 2">
    <name type="scientific">Mesorhizobium sanjuanii</name>
    <dbReference type="NCBI Taxonomy" id="2037900"/>
    <lineage>
        <taxon>Bacteria</taxon>
        <taxon>Pseudomonadati</taxon>
        <taxon>Pseudomonadota</taxon>
        <taxon>Alphaproteobacteria</taxon>
        <taxon>Hyphomicrobiales</taxon>
        <taxon>Phyllobacteriaceae</taxon>
        <taxon>Mesorhizobium</taxon>
    </lineage>
</organism>
<evidence type="ECO:0000313" key="2">
    <source>
        <dbReference type="Proteomes" id="UP000219182"/>
    </source>
</evidence>
<dbReference type="InterPro" id="IPR044855">
    <property type="entry name" value="CoA-Trfase_III_dom3_sf"/>
</dbReference>
<dbReference type="InterPro" id="IPR023606">
    <property type="entry name" value="CoA-Trfase_III_dom_1_sf"/>
</dbReference>
<evidence type="ECO:0000313" key="1">
    <source>
        <dbReference type="EMBL" id="PDQ19639.1"/>
    </source>
</evidence>
<dbReference type="PANTHER" id="PTHR48228">
    <property type="entry name" value="SUCCINYL-COA--D-CITRAMALATE COA-TRANSFERASE"/>
    <property type="match status" value="1"/>
</dbReference>
<dbReference type="SUPFAM" id="SSF89796">
    <property type="entry name" value="CoA-transferase family III (CaiB/BaiF)"/>
    <property type="match status" value="1"/>
</dbReference>
<dbReference type="InterPro" id="IPR050509">
    <property type="entry name" value="CoA-transferase_III"/>
</dbReference>
<sequence>MRGALEDLVVLDRSGTIAGQFCGKLLADYGADVWLEVPEAEPDIASGGSGRTRTPLDLHLNLGKRRGLPAATPDIVLCAPDENPQTTRTELPAAVVVRITGFGDDGPKAGWRAPEIVLQASSGMMISNGIRGREPLYGTGNRASYAAGQAAYVQILASLRVRAKIKQGDIIRIDAAETAAAMCFPYVLQAIYNGTDRRRGDQDIPAGEVLCRGSWVCLWVYSNRFAALCKFLRLETCLTDARFADAQRRSRNWPAFFALVQEEVRDRDPDDFVAELQAINIIAARAYRISELRGSRHLQNRGFWRRLKIEGDEFVVPAPPFRMSLTPAIQVCGSADATA</sequence>
<dbReference type="InterPro" id="IPR003673">
    <property type="entry name" value="CoA-Trfase_fam_III"/>
</dbReference>
<dbReference type="Pfam" id="PF02515">
    <property type="entry name" value="CoA_transf_3"/>
    <property type="match status" value="1"/>
</dbReference>
<dbReference type="PANTHER" id="PTHR48228:SF5">
    <property type="entry name" value="ALPHA-METHYLACYL-COA RACEMASE"/>
    <property type="match status" value="1"/>
</dbReference>
<dbReference type="Gene3D" id="3.30.1540.10">
    <property type="entry name" value="formyl-coa transferase, domain 3"/>
    <property type="match status" value="1"/>
</dbReference>
<reference evidence="1 2" key="1">
    <citation type="submission" date="2017-09" db="EMBL/GenBank/DDBJ databases">
        <title>Mesorhizobum sanjuanii sp. nov. isolated from nodules of Lotus tenuis in saline-alkaline lowlands of Flooding Pampa.</title>
        <authorList>
            <person name="Sannazzaro A.I."/>
            <person name="Torres Tejerizo G.A."/>
            <person name="Fontana F."/>
            <person name="Cumpa Velazquez L.M."/>
            <person name="Hansen L."/>
            <person name="Pistorio M."/>
            <person name="Estrella M.J."/>
        </authorList>
    </citation>
    <scope>NUCLEOTIDE SEQUENCE [LARGE SCALE GENOMIC DNA]</scope>
    <source>
        <strain evidence="1 2">BSA136</strain>
    </source>
</reference>
<accession>A0A2A6FCH4</accession>